<feature type="domain" description="Beta-lactamase-related" evidence="5">
    <location>
        <begin position="32"/>
        <end position="343"/>
    </location>
</feature>
<dbReference type="InterPro" id="IPR001466">
    <property type="entry name" value="Beta-lactam-related"/>
</dbReference>
<dbReference type="GO" id="GO:0016787">
    <property type="term" value="F:hydrolase activity"/>
    <property type="evidence" value="ECO:0007669"/>
    <property type="project" value="UniProtKB-KW"/>
</dbReference>
<dbReference type="Proteomes" id="UP000679126">
    <property type="component" value="Unassembled WGS sequence"/>
</dbReference>
<dbReference type="PANTHER" id="PTHR46825:SF9">
    <property type="entry name" value="BETA-LACTAMASE-RELATED DOMAIN-CONTAINING PROTEIN"/>
    <property type="match status" value="1"/>
</dbReference>
<keyword evidence="2 3" id="KW-0802">TPR repeat</keyword>
<dbReference type="InterPro" id="IPR019734">
    <property type="entry name" value="TPR_rpt"/>
</dbReference>
<dbReference type="SUPFAM" id="SSF48452">
    <property type="entry name" value="TPR-like"/>
    <property type="match status" value="1"/>
</dbReference>
<dbReference type="Pfam" id="PF07719">
    <property type="entry name" value="TPR_2"/>
    <property type="match status" value="1"/>
</dbReference>
<keyword evidence="6" id="KW-0378">Hydrolase</keyword>
<name>A0ABS3YH50_9BACT</name>
<proteinExistence type="predicted"/>
<sequence length="563" mass="62859">MKYFLMMMLLATEAAFGQTSLYDSIIAAETRPGMPGGVALIARNGRIIYQKAWGLANVELDVPMQNDMIFCIGSVTKQFTAIAVLRLHEQGKLSLGDELTKYIPDYAVNGRRITIEHLLTHTAGIPEARQRELPSSPVSYGPGEVMATFKHIPVKAIPGETYSYSNHGYIVLGAVIERVTGMPYKTYLEKEFFQPLGMDQTFYEDRARIRKHRASSYVFTRSGMLENGPEAAGGSAASAGAIFSSVGDLLKWNNALVNGKLVKKETLARAWEPYRLNNGKFTDYGYAWNTGELKGSKLIEHGGNAGGFMVHDMYFPEEKLFVAVFENYRGKLPELVATDLAAAALGKPLRYPALETDSAVLEEYTGIYTDSSGAGRFITLRNGKLWYQREWSGGFGLAPYGKDSMRFVNTSNTGRFVRDAKGRITGLEIKHVRRAMASYQWKVPKLSLAREIDKLARKNGVVAAMKEFYRMKEDTAGFYINEFQFNQLGYQAMSDDPAVAEALFRCNVELFPKSDNAYDSYGEVLLKNGRRDDAVAAYRKALAINPDNQLSKRALERLMREAK</sequence>
<evidence type="ECO:0000256" key="4">
    <source>
        <dbReference type="SAM" id="SignalP"/>
    </source>
</evidence>
<evidence type="ECO:0000259" key="5">
    <source>
        <dbReference type="Pfam" id="PF00144"/>
    </source>
</evidence>
<organism evidence="6 7">
    <name type="scientific">Chitinophaga chungangae</name>
    <dbReference type="NCBI Taxonomy" id="2821488"/>
    <lineage>
        <taxon>Bacteria</taxon>
        <taxon>Pseudomonadati</taxon>
        <taxon>Bacteroidota</taxon>
        <taxon>Chitinophagia</taxon>
        <taxon>Chitinophagales</taxon>
        <taxon>Chitinophagaceae</taxon>
        <taxon>Chitinophaga</taxon>
    </lineage>
</organism>
<dbReference type="EMBL" id="JAGHKP010000003">
    <property type="protein sequence ID" value="MBO9154033.1"/>
    <property type="molecule type" value="Genomic_DNA"/>
</dbReference>
<accession>A0ABS3YH50</accession>
<dbReference type="RefSeq" id="WP_209147153.1">
    <property type="nucleotide sequence ID" value="NZ_JAGHKP010000003.1"/>
</dbReference>
<keyword evidence="4" id="KW-0732">Signal</keyword>
<protein>
    <submittedName>
        <fullName evidence="6">Serine hydrolase</fullName>
    </submittedName>
</protein>
<evidence type="ECO:0000256" key="3">
    <source>
        <dbReference type="PROSITE-ProRule" id="PRU00339"/>
    </source>
</evidence>
<reference evidence="7" key="1">
    <citation type="submission" date="2021-03" db="EMBL/GenBank/DDBJ databases">
        <title>Assistant Professor.</title>
        <authorList>
            <person name="Huq M.A."/>
        </authorList>
    </citation>
    <scope>NUCLEOTIDE SEQUENCE [LARGE SCALE GENOMIC DNA]</scope>
    <source>
        <strain evidence="7">MAH-28</strain>
    </source>
</reference>
<dbReference type="Gene3D" id="1.25.40.10">
    <property type="entry name" value="Tetratricopeptide repeat domain"/>
    <property type="match status" value="1"/>
</dbReference>
<dbReference type="PROSITE" id="PS50005">
    <property type="entry name" value="TPR"/>
    <property type="match status" value="1"/>
</dbReference>
<evidence type="ECO:0000256" key="2">
    <source>
        <dbReference type="ARBA" id="ARBA00022803"/>
    </source>
</evidence>
<feature type="signal peptide" evidence="4">
    <location>
        <begin position="1"/>
        <end position="17"/>
    </location>
</feature>
<dbReference type="InterPro" id="IPR050491">
    <property type="entry name" value="AmpC-like"/>
</dbReference>
<dbReference type="PANTHER" id="PTHR46825">
    <property type="entry name" value="D-ALANYL-D-ALANINE-CARBOXYPEPTIDASE/ENDOPEPTIDASE AMPH"/>
    <property type="match status" value="1"/>
</dbReference>
<evidence type="ECO:0000313" key="6">
    <source>
        <dbReference type="EMBL" id="MBO9154033.1"/>
    </source>
</evidence>
<evidence type="ECO:0000256" key="1">
    <source>
        <dbReference type="ARBA" id="ARBA00022737"/>
    </source>
</evidence>
<dbReference type="Gene3D" id="3.40.710.10">
    <property type="entry name" value="DD-peptidase/beta-lactamase superfamily"/>
    <property type="match status" value="1"/>
</dbReference>
<comment type="caution">
    <text evidence="6">The sequence shown here is derived from an EMBL/GenBank/DDBJ whole genome shotgun (WGS) entry which is preliminary data.</text>
</comment>
<feature type="repeat" description="TPR" evidence="3">
    <location>
        <begin position="515"/>
        <end position="548"/>
    </location>
</feature>
<dbReference type="InterPro" id="IPR011990">
    <property type="entry name" value="TPR-like_helical_dom_sf"/>
</dbReference>
<dbReference type="PROSITE" id="PS50293">
    <property type="entry name" value="TPR_REGION"/>
    <property type="match status" value="1"/>
</dbReference>
<keyword evidence="1" id="KW-0677">Repeat</keyword>
<keyword evidence="7" id="KW-1185">Reference proteome</keyword>
<dbReference type="InterPro" id="IPR012338">
    <property type="entry name" value="Beta-lactam/transpept-like"/>
</dbReference>
<dbReference type="InterPro" id="IPR013105">
    <property type="entry name" value="TPR_2"/>
</dbReference>
<feature type="chain" id="PRO_5047408212" evidence="4">
    <location>
        <begin position="18"/>
        <end position="563"/>
    </location>
</feature>
<gene>
    <name evidence="6" type="ORF">J7I43_17530</name>
</gene>
<evidence type="ECO:0000313" key="7">
    <source>
        <dbReference type="Proteomes" id="UP000679126"/>
    </source>
</evidence>
<dbReference type="SUPFAM" id="SSF56601">
    <property type="entry name" value="beta-lactamase/transpeptidase-like"/>
    <property type="match status" value="1"/>
</dbReference>
<dbReference type="Pfam" id="PF00144">
    <property type="entry name" value="Beta-lactamase"/>
    <property type="match status" value="1"/>
</dbReference>